<dbReference type="Proteomes" id="UP000886743">
    <property type="component" value="Unassembled WGS sequence"/>
</dbReference>
<accession>A0A9D1T0I2</accession>
<organism evidence="3 4">
    <name type="scientific">Candidatus Aphodoplasma excrementigallinarum</name>
    <dbReference type="NCBI Taxonomy" id="2840673"/>
    <lineage>
        <taxon>Bacteria</taxon>
        <taxon>Bacillati</taxon>
        <taxon>Bacillota</taxon>
        <taxon>Clostridia</taxon>
        <taxon>Eubacteriales</taxon>
        <taxon>Candidatus Aphodoplasma</taxon>
    </lineage>
</organism>
<evidence type="ECO:0000259" key="2">
    <source>
        <dbReference type="Pfam" id="PF07833"/>
    </source>
</evidence>
<dbReference type="InterPro" id="IPR013320">
    <property type="entry name" value="ConA-like_dom_sf"/>
</dbReference>
<dbReference type="SUPFAM" id="SSF55383">
    <property type="entry name" value="Copper amine oxidase, domain N"/>
    <property type="match status" value="1"/>
</dbReference>
<feature type="signal peptide" evidence="1">
    <location>
        <begin position="1"/>
        <end position="29"/>
    </location>
</feature>
<dbReference type="InterPro" id="IPR008979">
    <property type="entry name" value="Galactose-bd-like_sf"/>
</dbReference>
<evidence type="ECO:0000313" key="4">
    <source>
        <dbReference type="Proteomes" id="UP000886743"/>
    </source>
</evidence>
<evidence type="ECO:0000256" key="1">
    <source>
        <dbReference type="SAM" id="SignalP"/>
    </source>
</evidence>
<protein>
    <recommendedName>
        <fullName evidence="2">Copper amine oxidase-like N-terminal domain-containing protein</fullName>
    </recommendedName>
</protein>
<name>A0A9D1T0I2_9FIRM</name>
<reference evidence="3" key="2">
    <citation type="journal article" date="2021" name="PeerJ">
        <title>Extensive microbial diversity within the chicken gut microbiome revealed by metagenomics and culture.</title>
        <authorList>
            <person name="Gilroy R."/>
            <person name="Ravi A."/>
            <person name="Getino M."/>
            <person name="Pursley I."/>
            <person name="Horton D.L."/>
            <person name="Alikhan N.F."/>
            <person name="Baker D."/>
            <person name="Gharbi K."/>
            <person name="Hall N."/>
            <person name="Watson M."/>
            <person name="Adriaenssens E.M."/>
            <person name="Foster-Nyarko E."/>
            <person name="Jarju S."/>
            <person name="Secka A."/>
            <person name="Antonio M."/>
            <person name="Oren A."/>
            <person name="Chaudhuri R.R."/>
            <person name="La Ragione R."/>
            <person name="Hildebrand F."/>
            <person name="Pallen M.J."/>
        </authorList>
    </citation>
    <scope>NUCLEOTIDE SEQUENCE</scope>
    <source>
        <strain evidence="3">4920</strain>
    </source>
</reference>
<comment type="caution">
    <text evidence="3">The sequence shown here is derived from an EMBL/GenBank/DDBJ whole genome shotgun (WGS) entry which is preliminary data.</text>
</comment>
<dbReference type="Pfam" id="PF07833">
    <property type="entry name" value="Cu_amine_oxidN1"/>
    <property type="match status" value="1"/>
</dbReference>
<dbReference type="InterPro" id="IPR036582">
    <property type="entry name" value="Mao_N_sf"/>
</dbReference>
<dbReference type="Gene3D" id="3.30.457.10">
    <property type="entry name" value="Copper amine oxidase-like, N-terminal domain"/>
    <property type="match status" value="1"/>
</dbReference>
<sequence length="1180" mass="128496">MKAKRILALVLALTVGLMALPAVGLTAIAADDSLVLLDTNDKAAIKDAGFTADSKNVKNTKYSAKWEVDDAADKKVGNIPLDFSGYGQLSFSIMADSTENATVMVYFGSENSGTEGIDYWSYVMNLTPGQWQDVTIDLANLTANRTPLGWDKLSELSFRTLGWTNKAAPGTVVYIENLVLSGEGTPVSGSGTGEEDENNLTKVFYYNNYDDANVDITTGAGVMAKSNSITHDFDGDNGYVNISVTGDTDDCYIEGTLKSTKVNNLVVEVDLSTDNGAPSGNMQYKDTSADRKQGTLFSINANGDVTFSGDTKPATTLEQGTWAKLGFLIDFSAGKYTAYLDGKEVGTFSIGGTSNDLSIMRMYVNKSADNVGKNLLVDNFAVYGGTEFRDVSGEYEAPVSKIVATVGEDVPMVHPSLDDIQGGVALMLDIPDAYANGAMTKIDPDNEAVVPYTVNDRTLVPMRFISESFGAQVDWNEEELKATATLDGKTIEFTIGSDQMVVDGVAQTIDTIAEQTNDRTMLPLRALVESLGKNVLWDERGLIVITDPDVELDPVEDVKLSTMLIGLLENGIEASNYAAAPSFTQDIIDEAVAAPCGSWAANNGNSNSGEKSANIMYYLTLAARFNPEAAASDGTLCKDAVLKQLRHLIAGGNEPFACVGCYWGHAVVASALLLIKNTPVVYDELTADEKDRMDWLMRGLAIAGNWGFNDENNYSTGFDLMGNFGKGWNPNYRNTYLSIVLTASMYFGPEELDEIFTSFDYDTYIAKYEELGFTNILATWTVAGKDLMENGGECTLLGGIGLSHMEAGQPGGTGAGVKIPFKYNGHGPEDIEYLFKNLVEFTYKWQVISEFGTPGADDHTYILSGKTSPYEGQMGMMNEFASSDGGSGKGGSNIRSRCTYGYDSYEILVSVYANMKLLGGWDSSTEEMQKLDNRIFVGNEDLIFKMQEGYHGFSSGNGSNEYEYGYLSRGHKFVKDMWRNFHCMLDEEVTTTTDPNYVELVEMPEAEPMDGITSAPEGAFPAVLLSSNSTFEDEAYYSIGEELKSGSVEFDIVLGEGVVPEFYDSVVMLEQKTPDLTWGDANMLIQFTQGTIKVRNGAEYVNTKLQFASNYRYHVTIDFDVAAKTYTTSITQIYPTEGETVTATNYAFRSGAHAIDFVDSIAIVNSNQDSIMWVENFKVN</sequence>
<dbReference type="AlphaFoldDB" id="A0A9D1T0I2"/>
<feature type="chain" id="PRO_5039330170" description="Copper amine oxidase-like N-terminal domain-containing protein" evidence="1">
    <location>
        <begin position="30"/>
        <end position="1180"/>
    </location>
</feature>
<evidence type="ECO:0000313" key="3">
    <source>
        <dbReference type="EMBL" id="HIV03429.1"/>
    </source>
</evidence>
<dbReference type="SUPFAM" id="SSF49785">
    <property type="entry name" value="Galactose-binding domain-like"/>
    <property type="match status" value="1"/>
</dbReference>
<reference evidence="3" key="1">
    <citation type="submission" date="2020-10" db="EMBL/GenBank/DDBJ databases">
        <authorList>
            <person name="Gilroy R."/>
        </authorList>
    </citation>
    <scope>NUCLEOTIDE SEQUENCE</scope>
    <source>
        <strain evidence="3">4920</strain>
    </source>
</reference>
<dbReference type="InterPro" id="IPR012854">
    <property type="entry name" value="Cu_amine_oxidase-like_N"/>
</dbReference>
<gene>
    <name evidence="3" type="ORF">IAC74_07620</name>
</gene>
<dbReference type="EMBL" id="DVOF01000230">
    <property type="protein sequence ID" value="HIV03429.1"/>
    <property type="molecule type" value="Genomic_DNA"/>
</dbReference>
<dbReference type="SUPFAM" id="SSF49899">
    <property type="entry name" value="Concanavalin A-like lectins/glucanases"/>
    <property type="match status" value="1"/>
</dbReference>
<keyword evidence="1" id="KW-0732">Signal</keyword>
<proteinExistence type="predicted"/>
<feature type="domain" description="Copper amine oxidase-like N-terminal" evidence="2">
    <location>
        <begin position="449"/>
        <end position="542"/>
    </location>
</feature>
<dbReference type="Gene3D" id="2.60.120.430">
    <property type="entry name" value="Galactose-binding lectin"/>
    <property type="match status" value="1"/>
</dbReference>